<evidence type="ECO:0000313" key="6">
    <source>
        <dbReference type="Proteomes" id="UP000315677"/>
    </source>
</evidence>
<dbReference type="InterPro" id="IPR013328">
    <property type="entry name" value="6PGD_dom2"/>
</dbReference>
<dbReference type="RefSeq" id="WP_142057143.1">
    <property type="nucleotide sequence ID" value="NZ_VFPA01000003.1"/>
</dbReference>
<evidence type="ECO:0000256" key="2">
    <source>
        <dbReference type="ARBA" id="ARBA00023002"/>
    </source>
</evidence>
<feature type="domain" description="NADPH-dependent reductive aminase-like C-terminal" evidence="4">
    <location>
        <begin position="162"/>
        <end position="287"/>
    </location>
</feature>
<proteinExistence type="inferred from homology"/>
<comment type="caution">
    <text evidence="5">The sequence shown here is derived from an EMBL/GenBank/DDBJ whole genome shotgun (WGS) entry which is preliminary data.</text>
</comment>
<name>A0A543DIL5_9PSEU</name>
<dbReference type="PIRSF" id="PIRSF000103">
    <property type="entry name" value="HIBADH"/>
    <property type="match status" value="1"/>
</dbReference>
<dbReference type="InterPro" id="IPR048666">
    <property type="entry name" value="RedAm-like_C"/>
</dbReference>
<dbReference type="InterPro" id="IPR008927">
    <property type="entry name" value="6-PGluconate_DH-like_C_sf"/>
</dbReference>
<keyword evidence="6" id="KW-1185">Reference proteome</keyword>
<dbReference type="PANTHER" id="PTHR43580">
    <property type="entry name" value="OXIDOREDUCTASE GLYR1-RELATED"/>
    <property type="match status" value="1"/>
</dbReference>
<dbReference type="InterPro" id="IPR036291">
    <property type="entry name" value="NAD(P)-bd_dom_sf"/>
</dbReference>
<dbReference type="Gene3D" id="3.40.50.720">
    <property type="entry name" value="NAD(P)-binding Rossmann-like Domain"/>
    <property type="match status" value="1"/>
</dbReference>
<dbReference type="SUPFAM" id="SSF48179">
    <property type="entry name" value="6-phosphogluconate dehydrogenase C-terminal domain-like"/>
    <property type="match status" value="1"/>
</dbReference>
<dbReference type="GO" id="GO:0016491">
    <property type="term" value="F:oxidoreductase activity"/>
    <property type="evidence" value="ECO:0007669"/>
    <property type="project" value="UniProtKB-KW"/>
</dbReference>
<evidence type="ECO:0000313" key="5">
    <source>
        <dbReference type="EMBL" id="TQM09151.1"/>
    </source>
</evidence>
<evidence type="ECO:0000259" key="3">
    <source>
        <dbReference type="Pfam" id="PF03446"/>
    </source>
</evidence>
<dbReference type="AlphaFoldDB" id="A0A543DIL5"/>
<comment type="similarity">
    <text evidence="1">Belongs to the HIBADH-related family.</text>
</comment>
<dbReference type="Proteomes" id="UP000315677">
    <property type="component" value="Unassembled WGS sequence"/>
</dbReference>
<dbReference type="EMBL" id="VFPA01000003">
    <property type="protein sequence ID" value="TQM09151.1"/>
    <property type="molecule type" value="Genomic_DNA"/>
</dbReference>
<dbReference type="Pfam" id="PF03446">
    <property type="entry name" value="NAD_binding_2"/>
    <property type="match status" value="1"/>
</dbReference>
<dbReference type="InterPro" id="IPR015815">
    <property type="entry name" value="HIBADH-related"/>
</dbReference>
<dbReference type="Pfam" id="PF21761">
    <property type="entry name" value="RedAm-like_C"/>
    <property type="match status" value="1"/>
</dbReference>
<dbReference type="InterPro" id="IPR051265">
    <property type="entry name" value="HIBADH-related_NP60_sf"/>
</dbReference>
<feature type="domain" description="6-phosphogluconate dehydrogenase NADP-binding" evidence="3">
    <location>
        <begin position="7"/>
        <end position="155"/>
    </location>
</feature>
<evidence type="ECO:0000259" key="4">
    <source>
        <dbReference type="Pfam" id="PF21761"/>
    </source>
</evidence>
<dbReference type="Gene3D" id="1.10.1040.10">
    <property type="entry name" value="N-(1-d-carboxylethyl)-l-norvaline Dehydrogenase, domain 2"/>
    <property type="match status" value="1"/>
</dbReference>
<dbReference type="GO" id="GO:0050661">
    <property type="term" value="F:NADP binding"/>
    <property type="evidence" value="ECO:0007669"/>
    <property type="project" value="InterPro"/>
</dbReference>
<protein>
    <submittedName>
        <fullName evidence="5">3-hydroxyisobutyrate dehydrogenase-like beta-hydroxyacid dehydrogenase</fullName>
    </submittedName>
</protein>
<reference evidence="5 6" key="1">
    <citation type="submission" date="2019-06" db="EMBL/GenBank/DDBJ databases">
        <title>Sequencing the genomes of 1000 actinobacteria strains.</title>
        <authorList>
            <person name="Klenk H.-P."/>
        </authorList>
    </citation>
    <scope>NUCLEOTIDE SEQUENCE [LARGE SCALE GENOMIC DNA]</scope>
    <source>
        <strain evidence="5 6">DSM 45301</strain>
    </source>
</reference>
<gene>
    <name evidence="5" type="ORF">FB558_4901</name>
</gene>
<keyword evidence="2" id="KW-0560">Oxidoreductase</keyword>
<dbReference type="PANTHER" id="PTHR43580:SF2">
    <property type="entry name" value="CYTOKINE-LIKE NUCLEAR FACTOR N-PAC"/>
    <property type="match status" value="1"/>
</dbReference>
<evidence type="ECO:0000256" key="1">
    <source>
        <dbReference type="ARBA" id="ARBA00009080"/>
    </source>
</evidence>
<dbReference type="SUPFAM" id="SSF51735">
    <property type="entry name" value="NAD(P)-binding Rossmann-fold domains"/>
    <property type="match status" value="1"/>
</dbReference>
<sequence>MSTPTPVTLIGLGPMGQAMVRAFLAAGHPTTVWNRTPSRAADVVAAGAAQAATPAEAVAASELVVLSLTDYQAMYDILGDVGDALAGRVVVNLSSDSPERTREAAGWLAERGAELLVGGVMVPAPMIGTDDAYVFYSGPQSVFEAQEATLRVIGRPDYRGADPALAQLFYQALLAVFLTALAAELQAAALVGSAGVPAKELMPYVRDTLGLAAMYVDETARDVDARTYPGDLSTATMMGATADHIVAASRAAGLDTVLPEAVKSLYDRTIAAGHGRDNWTSLYEVITKRAMS</sequence>
<organism evidence="5 6">
    <name type="scientific">Pseudonocardia kunmingensis</name>
    <dbReference type="NCBI Taxonomy" id="630975"/>
    <lineage>
        <taxon>Bacteria</taxon>
        <taxon>Bacillati</taxon>
        <taxon>Actinomycetota</taxon>
        <taxon>Actinomycetes</taxon>
        <taxon>Pseudonocardiales</taxon>
        <taxon>Pseudonocardiaceae</taxon>
        <taxon>Pseudonocardia</taxon>
    </lineage>
</organism>
<accession>A0A543DIL5</accession>
<dbReference type="InterPro" id="IPR006115">
    <property type="entry name" value="6PGDH_NADP-bd"/>
</dbReference>
<dbReference type="OrthoDB" id="9135493at2"/>